<dbReference type="AlphaFoldDB" id="W6V4E4"/>
<dbReference type="RefSeq" id="XP_024352190.1">
    <property type="nucleotide sequence ID" value="XM_024493489.1"/>
</dbReference>
<name>W6V4E4_ECHGR</name>
<evidence type="ECO:0000313" key="2">
    <source>
        <dbReference type="Proteomes" id="UP000019149"/>
    </source>
</evidence>
<protein>
    <submittedName>
        <fullName evidence="1">Uncharacterized protein</fullName>
    </submittedName>
</protein>
<dbReference type="GeneID" id="36339955"/>
<keyword evidence="2" id="KW-1185">Reference proteome</keyword>
<comment type="caution">
    <text evidence="1">The sequence shown here is derived from an EMBL/GenBank/DDBJ whole genome shotgun (WGS) entry which is preliminary data.</text>
</comment>
<dbReference type="EMBL" id="APAU02000025">
    <property type="protein sequence ID" value="EUB60994.1"/>
    <property type="molecule type" value="Genomic_DNA"/>
</dbReference>
<organism evidence="1 2">
    <name type="scientific">Echinococcus granulosus</name>
    <name type="common">Hydatid tapeworm</name>
    <dbReference type="NCBI Taxonomy" id="6210"/>
    <lineage>
        <taxon>Eukaryota</taxon>
        <taxon>Metazoa</taxon>
        <taxon>Spiralia</taxon>
        <taxon>Lophotrochozoa</taxon>
        <taxon>Platyhelminthes</taxon>
        <taxon>Cestoda</taxon>
        <taxon>Eucestoda</taxon>
        <taxon>Cyclophyllidea</taxon>
        <taxon>Taeniidae</taxon>
        <taxon>Echinococcus</taxon>
        <taxon>Echinococcus granulosus group</taxon>
    </lineage>
</organism>
<evidence type="ECO:0000313" key="1">
    <source>
        <dbReference type="EMBL" id="EUB60994.1"/>
    </source>
</evidence>
<sequence>MLCPLKKVRFCLIKSKYCQSSSFCWSDAFWWRISWLKVLISISDFLIFHSGVQVRTYNLDVIILFPNKLLLCQNSNNLRLEINKRLMIRGRCTGPNEQLIPENTPSTLLLRQTIEQFVPNIYHMKFNNEDVEFNRCTSLPQPLKYVNVTVQDSVSVKSLPANFCTKPDIASKSSRRKHLHPCVQYYRRIKMRNLPLCHLVKLEGRRESIHTSFTVGPIPPRTLESCSAKHVSLQKNEQLSRQLTSV</sequence>
<accession>W6V4E4</accession>
<dbReference type="KEGG" id="egl:EGR_04240"/>
<proteinExistence type="predicted"/>
<gene>
    <name evidence="1" type="ORF">EGR_04240</name>
</gene>
<dbReference type="Proteomes" id="UP000019149">
    <property type="component" value="Unassembled WGS sequence"/>
</dbReference>
<reference evidence="1 2" key="1">
    <citation type="journal article" date="2013" name="Nat. Genet.">
        <title>The genome of the hydatid tapeworm Echinococcus granulosus.</title>
        <authorList>
            <person name="Zheng H."/>
            <person name="Zhang W."/>
            <person name="Zhang L."/>
            <person name="Zhang Z."/>
            <person name="Li J."/>
            <person name="Lu G."/>
            <person name="Zhu Y."/>
            <person name="Wang Y."/>
            <person name="Huang Y."/>
            <person name="Liu J."/>
            <person name="Kang H."/>
            <person name="Chen J."/>
            <person name="Wang L."/>
            <person name="Chen A."/>
            <person name="Yu S."/>
            <person name="Gao Z."/>
            <person name="Jin L."/>
            <person name="Gu W."/>
            <person name="Wang Z."/>
            <person name="Zhao L."/>
            <person name="Shi B."/>
            <person name="Wen H."/>
            <person name="Lin R."/>
            <person name="Jones M.K."/>
            <person name="Brejova B."/>
            <person name="Vinar T."/>
            <person name="Zhao G."/>
            <person name="McManus D.P."/>
            <person name="Chen Z."/>
            <person name="Zhou Y."/>
            <person name="Wang S."/>
        </authorList>
    </citation>
    <scope>NUCLEOTIDE SEQUENCE [LARGE SCALE GENOMIC DNA]</scope>
</reference>
<dbReference type="CTD" id="36339955"/>